<protein>
    <recommendedName>
        <fullName evidence="5">Glycosyltransferase 2-like domain-containing protein</fullName>
    </recommendedName>
</protein>
<evidence type="ECO:0000313" key="6">
    <source>
        <dbReference type="EMBL" id="GED71872.1"/>
    </source>
</evidence>
<dbReference type="GO" id="GO:0016020">
    <property type="term" value="C:membrane"/>
    <property type="evidence" value="ECO:0007669"/>
    <property type="project" value="GOC"/>
</dbReference>
<dbReference type="CDD" id="cd00761">
    <property type="entry name" value="Glyco_tranf_GTA_type"/>
    <property type="match status" value="1"/>
</dbReference>
<evidence type="ECO:0000313" key="8">
    <source>
        <dbReference type="Proteomes" id="UP000036834"/>
    </source>
</evidence>
<accession>A0A0K9YP83</accession>
<dbReference type="PATRIC" id="fig|54915.3.peg.2256"/>
<evidence type="ECO:0000256" key="3">
    <source>
        <dbReference type="ARBA" id="ARBA00022679"/>
    </source>
</evidence>
<evidence type="ECO:0000313" key="7">
    <source>
        <dbReference type="EMBL" id="KNB70457.1"/>
    </source>
</evidence>
<dbReference type="PANTHER" id="PTHR43398">
    <property type="entry name" value="DOLICHOL-PHOSPHATE MANNOSYLTRANSFERASE SUBUNIT 1"/>
    <property type="match status" value="1"/>
</dbReference>
<keyword evidence="2" id="KW-0328">Glycosyltransferase</keyword>
<reference evidence="7" key="2">
    <citation type="submission" date="2015-07" db="EMBL/GenBank/DDBJ databases">
        <title>MeaNS - Measles Nucleotide Surveillance Program.</title>
        <authorList>
            <person name="Tran T."/>
            <person name="Druce J."/>
        </authorList>
    </citation>
    <scope>NUCLEOTIDE SEQUENCE</scope>
    <source>
        <strain evidence="7">DSM 9887</strain>
    </source>
</reference>
<evidence type="ECO:0000313" key="9">
    <source>
        <dbReference type="Proteomes" id="UP000319578"/>
    </source>
</evidence>
<keyword evidence="9" id="KW-1185">Reference proteome</keyword>
<dbReference type="InterPro" id="IPR029044">
    <property type="entry name" value="Nucleotide-diphossugar_trans"/>
</dbReference>
<feature type="compositionally biased region" description="Basic and acidic residues" evidence="4">
    <location>
        <begin position="1"/>
        <end position="10"/>
    </location>
</feature>
<comment type="caution">
    <text evidence="7">The sequence shown here is derived from an EMBL/GenBank/DDBJ whole genome shotgun (WGS) entry which is preliminary data.</text>
</comment>
<feature type="domain" description="Glycosyltransferase 2-like" evidence="5">
    <location>
        <begin position="44"/>
        <end position="156"/>
    </location>
</feature>
<dbReference type="AlphaFoldDB" id="A0A0K9YP83"/>
<dbReference type="OrthoDB" id="2902148at2"/>
<dbReference type="InterPro" id="IPR001173">
    <property type="entry name" value="Glyco_trans_2-like"/>
</dbReference>
<feature type="compositionally biased region" description="Basic and acidic residues" evidence="4">
    <location>
        <begin position="17"/>
        <end position="26"/>
    </location>
</feature>
<organism evidence="7 8">
    <name type="scientific">Brevibacillus reuszeri</name>
    <dbReference type="NCBI Taxonomy" id="54915"/>
    <lineage>
        <taxon>Bacteria</taxon>
        <taxon>Bacillati</taxon>
        <taxon>Bacillota</taxon>
        <taxon>Bacilli</taxon>
        <taxon>Bacillales</taxon>
        <taxon>Paenibacillaceae</taxon>
        <taxon>Brevibacillus</taxon>
    </lineage>
</organism>
<dbReference type="PANTHER" id="PTHR43398:SF1">
    <property type="entry name" value="DOLICHOL-PHOSPHATE MANNOSYLTRANSFERASE SUBUNIT 1"/>
    <property type="match status" value="1"/>
</dbReference>
<dbReference type="GO" id="GO:0004582">
    <property type="term" value="F:dolichyl-phosphate beta-D-mannosyltransferase activity"/>
    <property type="evidence" value="ECO:0007669"/>
    <property type="project" value="InterPro"/>
</dbReference>
<reference evidence="6 9" key="3">
    <citation type="submission" date="2019-06" db="EMBL/GenBank/DDBJ databases">
        <title>Whole genome shotgun sequence of Brevibacillus reuszeri NBRC 15719.</title>
        <authorList>
            <person name="Hosoyama A."/>
            <person name="Uohara A."/>
            <person name="Ohji S."/>
            <person name="Ichikawa N."/>
        </authorList>
    </citation>
    <scope>NUCLEOTIDE SEQUENCE [LARGE SCALE GENOMIC DNA]</scope>
    <source>
        <strain evidence="6 9">NBRC 15719</strain>
    </source>
</reference>
<dbReference type="EMBL" id="LGIQ01000009">
    <property type="protein sequence ID" value="KNB70457.1"/>
    <property type="molecule type" value="Genomic_DNA"/>
</dbReference>
<dbReference type="Pfam" id="PF00535">
    <property type="entry name" value="Glycos_transf_2"/>
    <property type="match status" value="1"/>
</dbReference>
<proteinExistence type="inferred from homology"/>
<dbReference type="SUPFAM" id="SSF53448">
    <property type="entry name" value="Nucleotide-diphospho-sugar transferases"/>
    <property type="match status" value="1"/>
</dbReference>
<dbReference type="Proteomes" id="UP000036834">
    <property type="component" value="Unassembled WGS sequence"/>
</dbReference>
<reference evidence="8" key="1">
    <citation type="submission" date="2015-07" db="EMBL/GenBank/DDBJ databases">
        <title>Genome sequencing project for genomic taxonomy and phylogenomics of Bacillus-like bacteria.</title>
        <authorList>
            <person name="Liu B."/>
            <person name="Wang J."/>
            <person name="Zhu Y."/>
            <person name="Liu G."/>
            <person name="Chen Q."/>
            <person name="Chen Z."/>
            <person name="Lan J."/>
            <person name="Che J."/>
            <person name="Ge C."/>
            <person name="Shi H."/>
            <person name="Pan Z."/>
            <person name="Liu X."/>
        </authorList>
    </citation>
    <scope>NUCLEOTIDE SEQUENCE [LARGE SCALE GENOMIC DNA]</scope>
    <source>
        <strain evidence="8">DSM 9887</strain>
    </source>
</reference>
<dbReference type="EMBL" id="BJON01000023">
    <property type="protein sequence ID" value="GED71872.1"/>
    <property type="molecule type" value="Genomic_DNA"/>
</dbReference>
<gene>
    <name evidence="7" type="ORF">ADS79_16115</name>
    <name evidence="6" type="ORF">BRE01_55740</name>
</gene>
<comment type="similarity">
    <text evidence="1">Belongs to the glycosyltransferase 2 family.</text>
</comment>
<evidence type="ECO:0000256" key="1">
    <source>
        <dbReference type="ARBA" id="ARBA00006739"/>
    </source>
</evidence>
<keyword evidence="3" id="KW-0808">Transferase</keyword>
<name>A0A0K9YP83_9BACL</name>
<evidence type="ECO:0000259" key="5">
    <source>
        <dbReference type="Pfam" id="PF00535"/>
    </source>
</evidence>
<sequence length="265" mass="29546">MDGVPNEKRSARPTKKRGAERIKNSEKSENQCKLSVIIGGSHCEKTVKKILKQVEKLCPKEIIVVINGSQDSSIDVVLSYSTYSLKVFFYPFALGEDVWRSIGAREAAGDVWLFLDANTVIRAEELQPFAKACYKGVDIALQRSQNKTTTEVQTTGTVMLARNFLNHLLAQGDLGTSSMCDVPFAITSQAAAQIGFQHLLIPPLAQAVAIEKGLRLERSHRIKETVSSEKERLLDGKKAWRELTSLGDHLEAIHYIHERNNEELI</sequence>
<evidence type="ECO:0000256" key="2">
    <source>
        <dbReference type="ARBA" id="ARBA00022676"/>
    </source>
</evidence>
<evidence type="ECO:0000256" key="4">
    <source>
        <dbReference type="SAM" id="MobiDB-lite"/>
    </source>
</evidence>
<feature type="region of interest" description="Disordered" evidence="4">
    <location>
        <begin position="1"/>
        <end position="26"/>
    </location>
</feature>
<dbReference type="InterPro" id="IPR039528">
    <property type="entry name" value="DPM1-like"/>
</dbReference>
<dbReference type="GO" id="GO:0009247">
    <property type="term" value="P:glycolipid biosynthetic process"/>
    <property type="evidence" value="ECO:0007669"/>
    <property type="project" value="TreeGrafter"/>
</dbReference>
<dbReference type="Proteomes" id="UP000319578">
    <property type="component" value="Unassembled WGS sequence"/>
</dbReference>
<dbReference type="Gene3D" id="3.90.550.10">
    <property type="entry name" value="Spore Coat Polysaccharide Biosynthesis Protein SpsA, Chain A"/>
    <property type="match status" value="1"/>
</dbReference>
<dbReference type="STRING" id="54915.ADS79_16115"/>